<organism evidence="2 3">
    <name type="scientific">Peribacillus cavernae</name>
    <dbReference type="NCBI Taxonomy" id="1674310"/>
    <lineage>
        <taxon>Bacteria</taxon>
        <taxon>Bacillati</taxon>
        <taxon>Bacillota</taxon>
        <taxon>Bacilli</taxon>
        <taxon>Bacillales</taxon>
        <taxon>Bacillaceae</taxon>
        <taxon>Peribacillus</taxon>
    </lineage>
</organism>
<dbReference type="InterPro" id="IPR011008">
    <property type="entry name" value="Dimeric_a/b-barrel"/>
</dbReference>
<comment type="caution">
    <text evidence="2">The sequence shown here is derived from an EMBL/GenBank/DDBJ whole genome shotgun (WGS) entry which is preliminary data.</text>
</comment>
<protein>
    <submittedName>
        <fullName evidence="2">Antibiotic biosynthesis monooxygenase</fullName>
    </submittedName>
</protein>
<proteinExistence type="predicted"/>
<dbReference type="RefSeq" id="WP_126863035.1">
    <property type="nucleotide sequence ID" value="NZ_JAUSTX010000003.1"/>
</dbReference>
<sequence>MSMIVAQTVFIAKQDHESSVSSIIQELITETAKEEGCLQYEGFQERRNPATFVVLEKWRDKEAFSQHSKQPHLADSINKMEDLLEKPFSITFYNQL</sequence>
<evidence type="ECO:0000313" key="2">
    <source>
        <dbReference type="EMBL" id="RUQ32744.1"/>
    </source>
</evidence>
<accession>A0A3S0VQM6</accession>
<dbReference type="SUPFAM" id="SSF54909">
    <property type="entry name" value="Dimeric alpha+beta barrel"/>
    <property type="match status" value="1"/>
</dbReference>
<dbReference type="InterPro" id="IPR007138">
    <property type="entry name" value="ABM_dom"/>
</dbReference>
<name>A0A3S0VQM6_9BACI</name>
<keyword evidence="3" id="KW-1185">Reference proteome</keyword>
<gene>
    <name evidence="2" type="ORF">ELQ35_01250</name>
</gene>
<dbReference type="AlphaFoldDB" id="A0A3S0VQM6"/>
<dbReference type="OrthoDB" id="287932at2"/>
<keyword evidence="2" id="KW-0560">Oxidoreductase</keyword>
<evidence type="ECO:0000259" key="1">
    <source>
        <dbReference type="PROSITE" id="PS51725"/>
    </source>
</evidence>
<dbReference type="Gene3D" id="3.30.70.100">
    <property type="match status" value="1"/>
</dbReference>
<keyword evidence="2" id="KW-0503">Monooxygenase</keyword>
<dbReference type="EMBL" id="RYZZ01000001">
    <property type="protein sequence ID" value="RUQ32744.1"/>
    <property type="molecule type" value="Genomic_DNA"/>
</dbReference>
<dbReference type="Pfam" id="PF03992">
    <property type="entry name" value="ABM"/>
    <property type="match status" value="1"/>
</dbReference>
<dbReference type="Proteomes" id="UP000267430">
    <property type="component" value="Unassembled WGS sequence"/>
</dbReference>
<dbReference type="PANTHER" id="PTHR33336">
    <property type="entry name" value="QUINOL MONOOXYGENASE YGIN-RELATED"/>
    <property type="match status" value="1"/>
</dbReference>
<evidence type="ECO:0000313" key="3">
    <source>
        <dbReference type="Proteomes" id="UP000267430"/>
    </source>
</evidence>
<dbReference type="GO" id="GO:0004497">
    <property type="term" value="F:monooxygenase activity"/>
    <property type="evidence" value="ECO:0007669"/>
    <property type="project" value="UniProtKB-KW"/>
</dbReference>
<feature type="domain" description="ABM" evidence="1">
    <location>
        <begin position="4"/>
        <end position="92"/>
    </location>
</feature>
<dbReference type="InterPro" id="IPR050744">
    <property type="entry name" value="AI-2_Isomerase_LsrG"/>
</dbReference>
<dbReference type="PROSITE" id="PS51725">
    <property type="entry name" value="ABM"/>
    <property type="match status" value="1"/>
</dbReference>
<reference evidence="2 3" key="1">
    <citation type="submission" date="2018-12" db="EMBL/GenBank/DDBJ databases">
        <title>Bacillus chawlae sp. nov., Bacillus glennii sp. nov., and Bacillus saganii sp. nov. Isolated from the Vehicle Assembly Building at Kennedy Space Center where the Viking Spacecraft were Assembled.</title>
        <authorList>
            <person name="Seuylemezian A."/>
            <person name="Vaishampayan P."/>
        </authorList>
    </citation>
    <scope>NUCLEOTIDE SEQUENCE [LARGE SCALE GENOMIC DNA]</scope>
    <source>
        <strain evidence="2 3">L5</strain>
    </source>
</reference>
<dbReference type="PANTHER" id="PTHR33336:SF15">
    <property type="entry name" value="ABM DOMAIN-CONTAINING PROTEIN"/>
    <property type="match status" value="1"/>
</dbReference>